<gene>
    <name evidence="10 14" type="primary">miaA</name>
    <name evidence="14" type="ORF">F8C67_03825</name>
</gene>
<dbReference type="EMBL" id="WBVO01000001">
    <property type="protein sequence ID" value="KAB2814889.1"/>
    <property type="molecule type" value="Genomic_DNA"/>
</dbReference>
<keyword evidence="5 10" id="KW-0819">tRNA processing</keyword>
<comment type="subunit">
    <text evidence="10">Monomer.</text>
</comment>
<keyword evidence="15" id="KW-1185">Reference proteome</keyword>
<evidence type="ECO:0000256" key="7">
    <source>
        <dbReference type="ARBA" id="ARBA00022840"/>
    </source>
</evidence>
<feature type="region of interest" description="Interaction with substrate tRNA" evidence="10">
    <location>
        <begin position="160"/>
        <end position="164"/>
    </location>
</feature>
<dbReference type="InterPro" id="IPR018022">
    <property type="entry name" value="IPT"/>
</dbReference>
<protein>
    <recommendedName>
        <fullName evidence="10">tRNA dimethylallyltransferase</fullName>
        <ecNumber evidence="10">2.5.1.75</ecNumber>
    </recommendedName>
    <alternativeName>
        <fullName evidence="10">Dimethylallyl diphosphate:tRNA dimethylallyltransferase</fullName>
        <shortName evidence="10">DMAPP:tRNA dimethylallyltransferase</shortName>
        <shortName evidence="10">DMATase</shortName>
    </alternativeName>
    <alternativeName>
        <fullName evidence="10">Isopentenyl-diphosphate:tRNA isopentenyltransferase</fullName>
        <shortName evidence="10">IPP transferase</shortName>
        <shortName evidence="10">IPPT</shortName>
        <shortName evidence="10">IPTase</shortName>
    </alternativeName>
</protein>
<evidence type="ECO:0000256" key="10">
    <source>
        <dbReference type="HAMAP-Rule" id="MF_00185"/>
    </source>
</evidence>
<evidence type="ECO:0000256" key="2">
    <source>
        <dbReference type="ARBA" id="ARBA00003213"/>
    </source>
</evidence>
<dbReference type="Gene3D" id="1.10.20.140">
    <property type="match status" value="1"/>
</dbReference>
<dbReference type="GO" id="GO:0005524">
    <property type="term" value="F:ATP binding"/>
    <property type="evidence" value="ECO:0007669"/>
    <property type="project" value="UniProtKB-UniRule"/>
</dbReference>
<dbReference type="AlphaFoldDB" id="A0A6N6RMT8"/>
<comment type="caution">
    <text evidence="14">The sequence shown here is derived from an EMBL/GenBank/DDBJ whole genome shotgun (WGS) entry which is preliminary data.</text>
</comment>
<dbReference type="GO" id="GO:0006400">
    <property type="term" value="P:tRNA modification"/>
    <property type="evidence" value="ECO:0007669"/>
    <property type="project" value="TreeGrafter"/>
</dbReference>
<evidence type="ECO:0000256" key="3">
    <source>
        <dbReference type="ARBA" id="ARBA00005842"/>
    </source>
</evidence>
<sequence>MSTPTVIAVLGPTASGKTEWSIRLAEHFGCHILSCDSRQFYRELNIGVARPTPNELSRAPHHFIADRSIQTPLSAGEYEREALELLASLHADNPVQIVVGGSGLFAKALFEGFDDMPEVDPAIREELNAIAANEGVEPLAQRLQELDPIHAVKVDLQNPQRVIRALEICIQTGKPYSEFRTGLKAERPFKIIKVAPDWERELLYQRINSRVDIMVEAGLEAEAQSVYAYRETTALQTVGYREWFDHFDGAISRDEAIDKIKQNSRNYAKRQLTWNRKESGLLLYKPEEYDVMLDSIQQKLD</sequence>
<dbReference type="InterPro" id="IPR027417">
    <property type="entry name" value="P-loop_NTPase"/>
</dbReference>
<evidence type="ECO:0000256" key="11">
    <source>
        <dbReference type="RuleBase" id="RU003783"/>
    </source>
</evidence>
<dbReference type="EC" id="2.5.1.75" evidence="10"/>
<keyword evidence="7 10" id="KW-0067">ATP-binding</keyword>
<evidence type="ECO:0000313" key="14">
    <source>
        <dbReference type="EMBL" id="KAB2814889.1"/>
    </source>
</evidence>
<evidence type="ECO:0000313" key="15">
    <source>
        <dbReference type="Proteomes" id="UP000468650"/>
    </source>
</evidence>
<keyword evidence="8 10" id="KW-0460">Magnesium</keyword>
<comment type="similarity">
    <text evidence="3 10 13">Belongs to the IPP transferase family.</text>
</comment>
<feature type="binding site" evidence="10">
    <location>
        <begin position="11"/>
        <end position="18"/>
    </location>
    <ligand>
        <name>ATP</name>
        <dbReference type="ChEBI" id="CHEBI:30616"/>
    </ligand>
</feature>
<dbReference type="InterPro" id="IPR039657">
    <property type="entry name" value="Dimethylallyltransferase"/>
</dbReference>
<feature type="binding site" evidence="10">
    <location>
        <begin position="13"/>
        <end position="18"/>
    </location>
    <ligand>
        <name>substrate</name>
    </ligand>
</feature>
<dbReference type="Gene3D" id="3.40.50.300">
    <property type="entry name" value="P-loop containing nucleotide triphosphate hydrolases"/>
    <property type="match status" value="1"/>
</dbReference>
<evidence type="ECO:0000256" key="4">
    <source>
        <dbReference type="ARBA" id="ARBA00022679"/>
    </source>
</evidence>
<reference evidence="14 15" key="1">
    <citation type="submission" date="2019-09" db="EMBL/GenBank/DDBJ databases">
        <title>Genomes of family Cryomorphaceae.</title>
        <authorList>
            <person name="Bowman J.P."/>
        </authorList>
    </citation>
    <scope>NUCLEOTIDE SEQUENCE [LARGE SCALE GENOMIC DNA]</scope>
    <source>
        <strain evidence="14 15">LMG 25704</strain>
    </source>
</reference>
<proteinExistence type="inferred from homology"/>
<evidence type="ECO:0000256" key="6">
    <source>
        <dbReference type="ARBA" id="ARBA00022741"/>
    </source>
</evidence>
<feature type="site" description="Interaction with substrate tRNA" evidence="10">
    <location>
        <position position="124"/>
    </location>
</feature>
<comment type="cofactor">
    <cofactor evidence="1 10">
        <name>Mg(2+)</name>
        <dbReference type="ChEBI" id="CHEBI:18420"/>
    </cofactor>
</comment>
<dbReference type="GO" id="GO:0052381">
    <property type="term" value="F:tRNA dimethylallyltransferase activity"/>
    <property type="evidence" value="ECO:0007669"/>
    <property type="project" value="UniProtKB-UniRule"/>
</dbReference>
<accession>A0A6N6RMT8</accession>
<feature type="site" description="Interaction with substrate tRNA" evidence="10">
    <location>
        <position position="102"/>
    </location>
</feature>
<dbReference type="HAMAP" id="MF_00185">
    <property type="entry name" value="IPP_trans"/>
    <property type="match status" value="1"/>
</dbReference>
<evidence type="ECO:0000256" key="1">
    <source>
        <dbReference type="ARBA" id="ARBA00001946"/>
    </source>
</evidence>
<dbReference type="PANTHER" id="PTHR11088">
    <property type="entry name" value="TRNA DIMETHYLALLYLTRANSFERASE"/>
    <property type="match status" value="1"/>
</dbReference>
<comment type="caution">
    <text evidence="10">Lacks conserved residue(s) required for the propagation of feature annotation.</text>
</comment>
<dbReference type="OrthoDB" id="9776390at2"/>
<evidence type="ECO:0000256" key="9">
    <source>
        <dbReference type="ARBA" id="ARBA00049563"/>
    </source>
</evidence>
<comment type="function">
    <text evidence="2 10 12">Catalyzes the transfer of a dimethylallyl group onto the adenine at position 37 in tRNAs that read codons beginning with uridine, leading to the formation of N6-(dimethylallyl)adenosine (i(6)A).</text>
</comment>
<dbReference type="RefSeq" id="WP_151666466.1">
    <property type="nucleotide sequence ID" value="NZ_WBVO01000001.1"/>
</dbReference>
<dbReference type="SUPFAM" id="SSF52540">
    <property type="entry name" value="P-loop containing nucleoside triphosphate hydrolases"/>
    <property type="match status" value="2"/>
</dbReference>
<keyword evidence="6 10" id="KW-0547">Nucleotide-binding</keyword>
<name>A0A6N6RMT8_9FLAO</name>
<comment type="catalytic activity">
    <reaction evidence="9 10 11">
        <text>adenosine(37) in tRNA + dimethylallyl diphosphate = N(6)-dimethylallyladenosine(37) in tRNA + diphosphate</text>
        <dbReference type="Rhea" id="RHEA:26482"/>
        <dbReference type="Rhea" id="RHEA-COMP:10162"/>
        <dbReference type="Rhea" id="RHEA-COMP:10375"/>
        <dbReference type="ChEBI" id="CHEBI:33019"/>
        <dbReference type="ChEBI" id="CHEBI:57623"/>
        <dbReference type="ChEBI" id="CHEBI:74411"/>
        <dbReference type="ChEBI" id="CHEBI:74415"/>
        <dbReference type="EC" id="2.5.1.75"/>
    </reaction>
</comment>
<dbReference type="NCBIfam" id="TIGR00174">
    <property type="entry name" value="miaA"/>
    <property type="match status" value="1"/>
</dbReference>
<evidence type="ECO:0000256" key="13">
    <source>
        <dbReference type="RuleBase" id="RU003785"/>
    </source>
</evidence>
<organism evidence="14 15">
    <name type="scientific">Phaeocystidibacter luteus</name>
    <dbReference type="NCBI Taxonomy" id="911197"/>
    <lineage>
        <taxon>Bacteria</taxon>
        <taxon>Pseudomonadati</taxon>
        <taxon>Bacteroidota</taxon>
        <taxon>Flavobacteriia</taxon>
        <taxon>Flavobacteriales</taxon>
        <taxon>Phaeocystidibacteraceae</taxon>
        <taxon>Phaeocystidibacter</taxon>
    </lineage>
</organism>
<evidence type="ECO:0000256" key="5">
    <source>
        <dbReference type="ARBA" id="ARBA00022694"/>
    </source>
</evidence>
<evidence type="ECO:0000256" key="8">
    <source>
        <dbReference type="ARBA" id="ARBA00022842"/>
    </source>
</evidence>
<feature type="region of interest" description="Interaction with substrate tRNA" evidence="10">
    <location>
        <begin position="36"/>
        <end position="39"/>
    </location>
</feature>
<dbReference type="PANTHER" id="PTHR11088:SF60">
    <property type="entry name" value="TRNA DIMETHYLALLYLTRANSFERASE"/>
    <property type="match status" value="1"/>
</dbReference>
<dbReference type="Proteomes" id="UP000468650">
    <property type="component" value="Unassembled WGS sequence"/>
</dbReference>
<keyword evidence="4 10" id="KW-0808">Transferase</keyword>
<evidence type="ECO:0000256" key="12">
    <source>
        <dbReference type="RuleBase" id="RU003784"/>
    </source>
</evidence>
<dbReference type="Pfam" id="PF01715">
    <property type="entry name" value="IPPT"/>
    <property type="match status" value="1"/>
</dbReference>